<dbReference type="PRINTS" id="PR00411">
    <property type="entry name" value="PNDRDTASEI"/>
</dbReference>
<evidence type="ECO:0000256" key="2">
    <source>
        <dbReference type="ARBA" id="ARBA00007532"/>
    </source>
</evidence>
<dbReference type="PANTHER" id="PTHR43014">
    <property type="entry name" value="MERCURIC REDUCTASE"/>
    <property type="match status" value="1"/>
</dbReference>
<keyword evidence="13" id="KW-1185">Reference proteome</keyword>
<keyword evidence="5" id="KW-0521">NADP</keyword>
<evidence type="ECO:0000256" key="5">
    <source>
        <dbReference type="ARBA" id="ARBA00022857"/>
    </source>
</evidence>
<evidence type="ECO:0000256" key="1">
    <source>
        <dbReference type="ARBA" id="ARBA00001974"/>
    </source>
</evidence>
<evidence type="ECO:0000259" key="10">
    <source>
        <dbReference type="Pfam" id="PF02852"/>
    </source>
</evidence>
<dbReference type="Pfam" id="PF02852">
    <property type="entry name" value="Pyr_redox_dim"/>
    <property type="match status" value="1"/>
</dbReference>
<evidence type="ECO:0000313" key="13">
    <source>
        <dbReference type="Proteomes" id="UP000705983"/>
    </source>
</evidence>
<keyword evidence="8 9" id="KW-0676">Redox-active center</keyword>
<feature type="domain" description="FAD/NAD(P)-binding" evidence="11">
    <location>
        <begin position="23"/>
        <end position="331"/>
    </location>
</feature>
<keyword evidence="7" id="KW-1015">Disulfide bond</keyword>
<dbReference type="InterPro" id="IPR023753">
    <property type="entry name" value="FAD/NAD-binding_dom"/>
</dbReference>
<dbReference type="EC" id="1.8.1.15" evidence="12"/>
<name>A0ABS2TJ42_9ACTO</name>
<evidence type="ECO:0000256" key="7">
    <source>
        <dbReference type="ARBA" id="ARBA00023157"/>
    </source>
</evidence>
<evidence type="ECO:0000256" key="8">
    <source>
        <dbReference type="ARBA" id="ARBA00023284"/>
    </source>
</evidence>
<dbReference type="Pfam" id="PF07992">
    <property type="entry name" value="Pyr_redox_2"/>
    <property type="match status" value="1"/>
</dbReference>
<dbReference type="SUPFAM" id="SSF51905">
    <property type="entry name" value="FAD/NAD(P)-binding domain"/>
    <property type="match status" value="1"/>
</dbReference>
<evidence type="ECO:0000256" key="4">
    <source>
        <dbReference type="ARBA" id="ARBA00022827"/>
    </source>
</evidence>
<dbReference type="Proteomes" id="UP000705983">
    <property type="component" value="Unassembled WGS sequence"/>
</dbReference>
<dbReference type="InterPro" id="IPR001100">
    <property type="entry name" value="Pyr_nuc-diS_OxRdtase"/>
</dbReference>
<dbReference type="Gene3D" id="3.50.50.60">
    <property type="entry name" value="FAD/NAD(P)-binding domain"/>
    <property type="match status" value="2"/>
</dbReference>
<evidence type="ECO:0000259" key="11">
    <source>
        <dbReference type="Pfam" id="PF07992"/>
    </source>
</evidence>
<evidence type="ECO:0000256" key="9">
    <source>
        <dbReference type="RuleBase" id="RU003691"/>
    </source>
</evidence>
<feature type="domain" description="Pyridine nucleotide-disulphide oxidoreductase dimerisation" evidence="10">
    <location>
        <begin position="352"/>
        <end position="461"/>
    </location>
</feature>
<dbReference type="InterPro" id="IPR036188">
    <property type="entry name" value="FAD/NAD-bd_sf"/>
</dbReference>
<gene>
    <name evidence="12" type="ORF">JVW63_10605</name>
</gene>
<proteinExistence type="inferred from homology"/>
<protein>
    <submittedName>
        <fullName evidence="12">Mycothione reductase</fullName>
        <ecNumber evidence="12">1.8.1.15</ecNumber>
    </submittedName>
</protein>
<dbReference type="PROSITE" id="PS00076">
    <property type="entry name" value="PYRIDINE_REDOX_1"/>
    <property type="match status" value="1"/>
</dbReference>
<dbReference type="EMBL" id="JAFFJS010000007">
    <property type="protein sequence ID" value="MBM9434143.1"/>
    <property type="molecule type" value="Genomic_DNA"/>
</dbReference>
<comment type="cofactor">
    <cofactor evidence="1">
        <name>FAD</name>
        <dbReference type="ChEBI" id="CHEBI:57692"/>
    </cofactor>
</comment>
<dbReference type="RefSeq" id="WP_187997152.1">
    <property type="nucleotide sequence ID" value="NZ_JACEXG010000007.1"/>
</dbReference>
<dbReference type="GO" id="GO:0050627">
    <property type="term" value="F:mycothione reductase [NAD(P)H] activity"/>
    <property type="evidence" value="ECO:0007669"/>
    <property type="project" value="UniProtKB-EC"/>
</dbReference>
<comment type="caution">
    <text evidence="12">The sequence shown here is derived from an EMBL/GenBank/DDBJ whole genome shotgun (WGS) entry which is preliminary data.</text>
</comment>
<evidence type="ECO:0000256" key="3">
    <source>
        <dbReference type="ARBA" id="ARBA00022630"/>
    </source>
</evidence>
<evidence type="ECO:0000256" key="6">
    <source>
        <dbReference type="ARBA" id="ARBA00023002"/>
    </source>
</evidence>
<sequence length="466" mass="49846">MTHFDLLIIGTGSGNSLPGPEFDGLSIALVEKGTFGGTCLNVGCIPTKMFSYTAEIAGTPAKAARFGVSETLDGVDWPAIRDRIFGRIDPIAAGGEDYRKTHEDNRFLTVYQGVGRFTGPKTMVVATAGGEEEITADRVVIAAGARPSLPPIPGLSQAQALTSDSVMRMEELPASMIILGSGFIAAEMAHVFSSLGVAVTVLARSSVLLRAQDHDIAEAYTTIASGTYDVRLEFSTTAVERRDGRVIVTGIHRDEVVTIEADEILVATGRQPNSDTLEVGAAGIGTHADGRVRVDDYQRVLDESGAVIEGVFALGDISSPWQLKHVANKEAKTVRHNLLHPDDLKATDHRYVPSAVFGDPQIATVGMTEAQAKESGLDYAVAKQDYAGIAYGWAMENTTGFAKIIVERETTRILGAHIIGPHAPTLIQILIQAMSTGQTARDIVDTQYWIHPAMPELIENALLQVV</sequence>
<dbReference type="InterPro" id="IPR012999">
    <property type="entry name" value="Pyr_OxRdtase_I_AS"/>
</dbReference>
<dbReference type="SUPFAM" id="SSF55424">
    <property type="entry name" value="FAD/NAD-linked reductases, dimerisation (C-terminal) domain"/>
    <property type="match status" value="1"/>
</dbReference>
<comment type="similarity">
    <text evidence="2 9">Belongs to the class-I pyridine nucleotide-disulfide oxidoreductase family.</text>
</comment>
<dbReference type="InterPro" id="IPR004099">
    <property type="entry name" value="Pyr_nucl-diS_OxRdtase_dimer"/>
</dbReference>
<dbReference type="PRINTS" id="PR00368">
    <property type="entry name" value="FADPNR"/>
</dbReference>
<dbReference type="PIRSF" id="PIRSF000350">
    <property type="entry name" value="Mercury_reductase_MerA"/>
    <property type="match status" value="1"/>
</dbReference>
<dbReference type="InterPro" id="IPR016156">
    <property type="entry name" value="FAD/NAD-linked_Rdtase_dimer_sf"/>
</dbReference>
<dbReference type="NCBIfam" id="NF005884">
    <property type="entry name" value="PRK07846.1"/>
    <property type="match status" value="1"/>
</dbReference>
<keyword evidence="6 9" id="KW-0560">Oxidoreductase</keyword>
<evidence type="ECO:0000313" key="12">
    <source>
        <dbReference type="EMBL" id="MBM9434143.1"/>
    </source>
</evidence>
<keyword evidence="3 9" id="KW-0285">Flavoprotein</keyword>
<reference evidence="13" key="1">
    <citation type="submission" date="2021-02" db="EMBL/GenBank/DDBJ databases">
        <title>Leucobacter sp. CX169.</title>
        <authorList>
            <person name="Cheng Y."/>
        </authorList>
    </citation>
    <scope>NUCLEOTIDE SEQUENCE [LARGE SCALE GENOMIC DNA]</scope>
    <source>
        <strain evidence="13">JY899</strain>
    </source>
</reference>
<organism evidence="12 13">
    <name type="scientific">Flaviflexus equikiangi</name>
    <dbReference type="NCBI Taxonomy" id="2758573"/>
    <lineage>
        <taxon>Bacteria</taxon>
        <taxon>Bacillati</taxon>
        <taxon>Actinomycetota</taxon>
        <taxon>Actinomycetes</taxon>
        <taxon>Actinomycetales</taxon>
        <taxon>Actinomycetaceae</taxon>
        <taxon>Flaviflexus</taxon>
    </lineage>
</organism>
<keyword evidence="4 9" id="KW-0274">FAD</keyword>
<dbReference type="Gene3D" id="3.30.390.30">
    <property type="match status" value="1"/>
</dbReference>
<accession>A0ABS2TJ42</accession>